<sequence>MAATVKDEEERSGEVERYRRQRDSRIETAKEESCNGISLFGFQCLSVSSPIFSFVFLLAFLVASPS</sequence>
<organism evidence="3 4">
    <name type="scientific">Canavalia gladiata</name>
    <name type="common">Sword bean</name>
    <name type="synonym">Dolichos gladiatus</name>
    <dbReference type="NCBI Taxonomy" id="3824"/>
    <lineage>
        <taxon>Eukaryota</taxon>
        <taxon>Viridiplantae</taxon>
        <taxon>Streptophyta</taxon>
        <taxon>Embryophyta</taxon>
        <taxon>Tracheophyta</taxon>
        <taxon>Spermatophyta</taxon>
        <taxon>Magnoliopsida</taxon>
        <taxon>eudicotyledons</taxon>
        <taxon>Gunneridae</taxon>
        <taxon>Pentapetalae</taxon>
        <taxon>rosids</taxon>
        <taxon>fabids</taxon>
        <taxon>Fabales</taxon>
        <taxon>Fabaceae</taxon>
        <taxon>Papilionoideae</taxon>
        <taxon>50 kb inversion clade</taxon>
        <taxon>NPAAA clade</taxon>
        <taxon>indigoferoid/millettioid clade</taxon>
        <taxon>Phaseoleae</taxon>
        <taxon>Canavalia</taxon>
    </lineage>
</organism>
<feature type="transmembrane region" description="Helical" evidence="2">
    <location>
        <begin position="40"/>
        <end position="63"/>
    </location>
</feature>
<accession>A0AAN9PNG7</accession>
<dbReference type="AlphaFoldDB" id="A0AAN9PNG7"/>
<evidence type="ECO:0000256" key="1">
    <source>
        <dbReference type="SAM" id="MobiDB-lite"/>
    </source>
</evidence>
<keyword evidence="2" id="KW-1133">Transmembrane helix</keyword>
<dbReference type="Proteomes" id="UP001367508">
    <property type="component" value="Unassembled WGS sequence"/>
</dbReference>
<evidence type="ECO:0000313" key="4">
    <source>
        <dbReference type="Proteomes" id="UP001367508"/>
    </source>
</evidence>
<feature type="region of interest" description="Disordered" evidence="1">
    <location>
        <begin position="1"/>
        <end position="24"/>
    </location>
</feature>
<protein>
    <submittedName>
        <fullName evidence="3">Uncharacterized protein</fullName>
    </submittedName>
</protein>
<keyword evidence="2" id="KW-0812">Transmembrane</keyword>
<evidence type="ECO:0000256" key="2">
    <source>
        <dbReference type="SAM" id="Phobius"/>
    </source>
</evidence>
<reference evidence="3 4" key="1">
    <citation type="submission" date="2024-01" db="EMBL/GenBank/DDBJ databases">
        <title>The genomes of 5 underutilized Papilionoideae crops provide insights into root nodulation and disease resistanc.</title>
        <authorList>
            <person name="Jiang F."/>
        </authorList>
    </citation>
    <scope>NUCLEOTIDE SEQUENCE [LARGE SCALE GENOMIC DNA]</scope>
    <source>
        <strain evidence="3">LVBAO_FW01</strain>
        <tissue evidence="3">Leaves</tissue>
    </source>
</reference>
<dbReference type="EMBL" id="JAYMYQ010000011">
    <property type="protein sequence ID" value="KAK7306155.1"/>
    <property type="molecule type" value="Genomic_DNA"/>
</dbReference>
<gene>
    <name evidence="3" type="ORF">VNO77_44077</name>
</gene>
<proteinExistence type="predicted"/>
<keyword evidence="4" id="KW-1185">Reference proteome</keyword>
<keyword evidence="2" id="KW-0472">Membrane</keyword>
<name>A0AAN9PNG7_CANGL</name>
<evidence type="ECO:0000313" key="3">
    <source>
        <dbReference type="EMBL" id="KAK7306155.1"/>
    </source>
</evidence>
<comment type="caution">
    <text evidence="3">The sequence shown here is derived from an EMBL/GenBank/DDBJ whole genome shotgun (WGS) entry which is preliminary data.</text>
</comment>